<sequence length="601" mass="70363">LPNQMTGMQPFGNQQMLFGQQQNQNLQNPAFDQYSQQNMFQQNNMQNMGMQPNYFSQNQFGQNTMQNNLYPMQNQMNQMWPQQNQIDYQQNIQQNQLQNNQFPQQQVPYQLPMNQMNQLSKMNQLSNQPEFNQFAQAPTQAVQIPFNQPTQLPQMQNNFPSEQPPGRIFNPQVMQDNQMYRAPLNKPLTYQQQQTQLQEVKLIDYDASKLQKPLQHHLINYNGYRWYYTQLKPKLQNIYMKIVQAAVDLKESIDIPKDERISVDEFLLVDDCVLNDYPELWYYRCRYWHADDLVSKVKIVDGDMTTAEIQQITKKMLQVNSHILSADLSSFSILQKLFFFQAFISKTQTYDLEPEDPFVKKHIRTIVGVFQNRICVCAAMAKAYKYICDCFGINCIYVRGLGGGGPHAWNIVQVGNFFYHVDPTWNMDDHWNSKYLCIDDRLIKKMEHSYNHEEYKYPKCESMAANYFQVIGRRIFKPQQAQAQFNDMIAQKLTCTSGVDNRVGIFFDLSKKPFDAVSPSASVMAIGYNTTIDFSMEALGYGQLVKFTIEKLGRLICEWPDKNTVQWDKRYIVQADPDDFVTKIKQIFHGQAFTYTYNSGA</sequence>
<dbReference type="InterPro" id="IPR038765">
    <property type="entry name" value="Papain-like_cys_pep_sf"/>
</dbReference>
<reference evidence="1" key="1">
    <citation type="submission" date="2015-07" db="EMBL/GenBank/DDBJ databases">
        <title>Adaptation to a free-living lifestyle via gene acquisitions in the diplomonad Trepomonas sp. PC1.</title>
        <authorList>
            <person name="Xu F."/>
            <person name="Jerlstrom-Hultqvist J."/>
            <person name="Kolisko M."/>
            <person name="Simpson A.G.B."/>
            <person name="Roger A.J."/>
            <person name="Svard S.G."/>
            <person name="Andersson J.O."/>
        </authorList>
    </citation>
    <scope>NUCLEOTIDE SEQUENCE</scope>
    <source>
        <strain evidence="1">PC1</strain>
    </source>
</reference>
<dbReference type="AlphaFoldDB" id="A0A146KEH5"/>
<gene>
    <name evidence="1" type="ORF">TPC1_13112</name>
</gene>
<organism evidence="1">
    <name type="scientific">Trepomonas sp. PC1</name>
    <dbReference type="NCBI Taxonomy" id="1076344"/>
    <lineage>
        <taxon>Eukaryota</taxon>
        <taxon>Metamonada</taxon>
        <taxon>Diplomonadida</taxon>
        <taxon>Hexamitidae</taxon>
        <taxon>Hexamitinae</taxon>
        <taxon>Trepomonas</taxon>
    </lineage>
</organism>
<accession>A0A146KEH5</accession>
<proteinExistence type="predicted"/>
<protein>
    <submittedName>
        <fullName evidence="1">Transglutaminase-like superfamily protein</fullName>
    </submittedName>
</protein>
<dbReference type="SUPFAM" id="SSF54001">
    <property type="entry name" value="Cysteine proteinases"/>
    <property type="match status" value="1"/>
</dbReference>
<name>A0A146KEH5_9EUKA</name>
<evidence type="ECO:0000313" key="1">
    <source>
        <dbReference type="EMBL" id="JAP94294.1"/>
    </source>
</evidence>
<dbReference type="EMBL" id="GDID01002312">
    <property type="protein sequence ID" value="JAP94294.1"/>
    <property type="molecule type" value="Transcribed_RNA"/>
</dbReference>
<feature type="non-terminal residue" evidence="1">
    <location>
        <position position="601"/>
    </location>
</feature>
<feature type="non-terminal residue" evidence="1">
    <location>
        <position position="1"/>
    </location>
</feature>